<dbReference type="PANTHER" id="PTHR30204:SF69">
    <property type="entry name" value="MERR-FAMILY TRANSCRIPTIONAL REGULATOR"/>
    <property type="match status" value="1"/>
</dbReference>
<dbReference type="GO" id="GO:0003677">
    <property type="term" value="F:DNA binding"/>
    <property type="evidence" value="ECO:0007669"/>
    <property type="project" value="UniProtKB-KW"/>
</dbReference>
<dbReference type="InterPro" id="IPR000551">
    <property type="entry name" value="MerR-type_HTH_dom"/>
</dbReference>
<reference evidence="6 7" key="1">
    <citation type="journal article" date="2018" name="MBio">
        <title>Insights into the evolution of host association through the isolation and characterization of a novel human periodontal pathobiont, Desulfobulbus oralis.</title>
        <authorList>
            <person name="Cross K.L."/>
            <person name="Chirania P."/>
            <person name="Xiong W."/>
            <person name="Beall C.J."/>
            <person name="Elkins J.G."/>
            <person name="Giannone R.J."/>
            <person name="Griffen A.L."/>
            <person name="Guss A.M."/>
            <person name="Hettich R.L."/>
            <person name="Joshi S.S."/>
            <person name="Mokrzan E.M."/>
            <person name="Martin R.K."/>
            <person name="Zhulin I.B."/>
            <person name="Leys E.J."/>
            <person name="Podar M."/>
        </authorList>
    </citation>
    <scope>NUCLEOTIDE SEQUENCE [LARGE SCALE GENOMIC DNA]</scope>
    <source>
        <strain evidence="6 7">ORNL</strain>
    </source>
</reference>
<evidence type="ECO:0000259" key="5">
    <source>
        <dbReference type="PROSITE" id="PS50937"/>
    </source>
</evidence>
<evidence type="ECO:0000313" key="7">
    <source>
        <dbReference type="Proteomes" id="UP000239867"/>
    </source>
</evidence>
<keyword evidence="1" id="KW-0678">Repressor</keyword>
<proteinExistence type="predicted"/>
<dbReference type="EMBL" id="CP021255">
    <property type="protein sequence ID" value="AVD71683.1"/>
    <property type="molecule type" value="Genomic_DNA"/>
</dbReference>
<dbReference type="GO" id="GO:0003700">
    <property type="term" value="F:DNA-binding transcription factor activity"/>
    <property type="evidence" value="ECO:0007669"/>
    <property type="project" value="InterPro"/>
</dbReference>
<keyword evidence="7" id="KW-1185">Reference proteome</keyword>
<dbReference type="Pfam" id="PF13411">
    <property type="entry name" value="MerR_1"/>
    <property type="match status" value="1"/>
</dbReference>
<dbReference type="SMART" id="SM00422">
    <property type="entry name" value="HTH_MERR"/>
    <property type="match status" value="1"/>
</dbReference>
<evidence type="ECO:0000313" key="6">
    <source>
        <dbReference type="EMBL" id="AVD71683.1"/>
    </source>
</evidence>
<dbReference type="CDD" id="cd00592">
    <property type="entry name" value="HTH_MerR-like"/>
    <property type="match status" value="1"/>
</dbReference>
<accession>A0A2L1GPS6</accession>
<evidence type="ECO:0000256" key="1">
    <source>
        <dbReference type="ARBA" id="ARBA00022491"/>
    </source>
</evidence>
<dbReference type="Proteomes" id="UP000239867">
    <property type="component" value="Chromosome"/>
</dbReference>
<keyword evidence="3" id="KW-0238">DNA-binding</keyword>
<evidence type="ECO:0000256" key="3">
    <source>
        <dbReference type="ARBA" id="ARBA00023125"/>
    </source>
</evidence>
<protein>
    <recommendedName>
        <fullName evidence="5">HTH merR-type domain-containing protein</fullName>
    </recommendedName>
</protein>
<dbReference type="InterPro" id="IPR009061">
    <property type="entry name" value="DNA-bd_dom_put_sf"/>
</dbReference>
<dbReference type="PANTHER" id="PTHR30204">
    <property type="entry name" value="REDOX-CYCLING DRUG-SENSING TRANSCRIPTIONAL ACTIVATOR SOXR"/>
    <property type="match status" value="1"/>
</dbReference>
<evidence type="ECO:0000256" key="2">
    <source>
        <dbReference type="ARBA" id="ARBA00023015"/>
    </source>
</evidence>
<dbReference type="AlphaFoldDB" id="A0A2L1GPS6"/>
<dbReference type="PROSITE" id="PS50937">
    <property type="entry name" value="HTH_MERR_2"/>
    <property type="match status" value="1"/>
</dbReference>
<dbReference type="OrthoDB" id="9792348at2"/>
<feature type="domain" description="HTH merR-type" evidence="5">
    <location>
        <begin position="7"/>
        <end position="75"/>
    </location>
</feature>
<name>A0A2L1GPS6_9BACT</name>
<dbReference type="InterPro" id="IPR047057">
    <property type="entry name" value="MerR_fam"/>
</dbReference>
<dbReference type="KEGG" id="deo:CAY53_09560"/>
<organism evidence="6 7">
    <name type="scientific">Desulfobulbus oralis</name>
    <dbReference type="NCBI Taxonomy" id="1986146"/>
    <lineage>
        <taxon>Bacteria</taxon>
        <taxon>Pseudomonadati</taxon>
        <taxon>Thermodesulfobacteriota</taxon>
        <taxon>Desulfobulbia</taxon>
        <taxon>Desulfobulbales</taxon>
        <taxon>Desulfobulbaceae</taxon>
        <taxon>Desulfobulbus</taxon>
    </lineage>
</organism>
<gene>
    <name evidence="6" type="ORF">CAY53_09560</name>
</gene>
<keyword evidence="4" id="KW-0804">Transcription</keyword>
<dbReference type="SUPFAM" id="SSF46955">
    <property type="entry name" value="Putative DNA-binding domain"/>
    <property type="match status" value="1"/>
</dbReference>
<keyword evidence="2" id="KW-0805">Transcription regulation</keyword>
<dbReference type="Gene3D" id="1.10.1660.10">
    <property type="match status" value="1"/>
</dbReference>
<sequence length="143" mass="16095">MHMTSRMLSLDELCRLTGFSKRTVRYYIQLGLVSRPIGEARAAKYSREHLGQLLRIRELSTAGVSLECIREVLAGAEAPVPPRQRQPGDVEVRSHIHIAPGIELQIAPEEAGISPERLRLFIKEIMRVVDNMPDETGNTTHNE</sequence>
<evidence type="ECO:0000256" key="4">
    <source>
        <dbReference type="ARBA" id="ARBA00023163"/>
    </source>
</evidence>